<proteinExistence type="predicted"/>
<reference evidence="1" key="1">
    <citation type="journal article" date="2014" name="Front. Microbiol.">
        <title>High frequency of phylogenetically diverse reductive dehalogenase-homologous genes in deep subseafloor sedimentary metagenomes.</title>
        <authorList>
            <person name="Kawai M."/>
            <person name="Futagami T."/>
            <person name="Toyoda A."/>
            <person name="Takaki Y."/>
            <person name="Nishi S."/>
            <person name="Hori S."/>
            <person name="Arai W."/>
            <person name="Tsubouchi T."/>
            <person name="Morono Y."/>
            <person name="Uchiyama I."/>
            <person name="Ito T."/>
            <person name="Fujiyama A."/>
            <person name="Inagaki F."/>
            <person name="Takami H."/>
        </authorList>
    </citation>
    <scope>NUCLEOTIDE SEQUENCE</scope>
    <source>
        <strain evidence="1">Expedition CK06-06</strain>
    </source>
</reference>
<dbReference type="InterPro" id="IPR045747">
    <property type="entry name" value="CRISPR-assoc_prot_Cas6_N_sf"/>
</dbReference>
<organism evidence="1">
    <name type="scientific">marine sediment metagenome</name>
    <dbReference type="NCBI Taxonomy" id="412755"/>
    <lineage>
        <taxon>unclassified sequences</taxon>
        <taxon>metagenomes</taxon>
        <taxon>ecological metagenomes</taxon>
    </lineage>
</organism>
<dbReference type="EMBL" id="BARU01002622">
    <property type="protein sequence ID" value="GAH30104.1"/>
    <property type="molecule type" value="Genomic_DNA"/>
</dbReference>
<evidence type="ECO:0000313" key="1">
    <source>
        <dbReference type="EMBL" id="GAH30104.1"/>
    </source>
</evidence>
<name>X1FL64_9ZZZZ</name>
<protein>
    <submittedName>
        <fullName evidence="1">Uncharacterized protein</fullName>
    </submittedName>
</protein>
<accession>X1FL64</accession>
<gene>
    <name evidence="1" type="ORF">S03H2_06103</name>
</gene>
<dbReference type="Gene3D" id="3.30.70.1890">
    <property type="match status" value="1"/>
</dbReference>
<feature type="non-terminal residue" evidence="1">
    <location>
        <position position="32"/>
    </location>
</feature>
<comment type="caution">
    <text evidence="1">The sequence shown here is derived from an EMBL/GenBank/DDBJ whole genome shotgun (WGS) entry which is preliminary data.</text>
</comment>
<sequence length="32" mass="3674">MRSKISVKKNSNGFLPFDYQYALSCMLYGKLA</sequence>
<dbReference type="AlphaFoldDB" id="X1FL64"/>